<dbReference type="AlphaFoldDB" id="A0A8H4R1J4"/>
<evidence type="ECO:0000313" key="1">
    <source>
        <dbReference type="EMBL" id="KAF4620137.1"/>
    </source>
</evidence>
<dbReference type="OrthoDB" id="3736729at2759"/>
<dbReference type="EMBL" id="JAAMPI010002008">
    <property type="protein sequence ID" value="KAF4620137.1"/>
    <property type="molecule type" value="Genomic_DNA"/>
</dbReference>
<gene>
    <name evidence="1" type="ORF">G7Y89_g14684</name>
</gene>
<proteinExistence type="predicted"/>
<evidence type="ECO:0000313" key="2">
    <source>
        <dbReference type="Proteomes" id="UP000566819"/>
    </source>
</evidence>
<protein>
    <submittedName>
        <fullName evidence="1">Uncharacterized protein</fullName>
    </submittedName>
</protein>
<sequence length="305" mass="33767">MRDVDGNSPTFGSTLLADVTTGDDAITIAYKATDPEKPLDNKTSVKVDLSLDNSKNKDANDKLMAFGREVRSSYSAFAEMCEPSEFVPLRNYHVGLVMAGKVMDAAMSAGACNTNTNAPLKHDTKPECYTPFLVVYGANIAIQQLGINKVHSDYGGIPMQLRPGSCLETSATPVFDSTNFNRVLSLVSAVLYAPDTLPNLKAFKPKILDFSRLILVPKRDNSGQNHSYYLRAILYSSAFSFSEIYLGGSPTSEIVADLREVAIFEPHRTRLYFCHLFDWLAFYEIRHSIVESIFFTLLLCPFLLG</sequence>
<name>A0A8H4R1J4_9HELO</name>
<accession>A0A8H4R1J4</accession>
<dbReference type="Proteomes" id="UP000566819">
    <property type="component" value="Unassembled WGS sequence"/>
</dbReference>
<comment type="caution">
    <text evidence="1">The sequence shown here is derived from an EMBL/GenBank/DDBJ whole genome shotgun (WGS) entry which is preliminary data.</text>
</comment>
<organism evidence="1 2">
    <name type="scientific">Cudoniella acicularis</name>
    <dbReference type="NCBI Taxonomy" id="354080"/>
    <lineage>
        <taxon>Eukaryota</taxon>
        <taxon>Fungi</taxon>
        <taxon>Dikarya</taxon>
        <taxon>Ascomycota</taxon>
        <taxon>Pezizomycotina</taxon>
        <taxon>Leotiomycetes</taxon>
        <taxon>Helotiales</taxon>
        <taxon>Tricladiaceae</taxon>
        <taxon>Cudoniella</taxon>
    </lineage>
</organism>
<reference evidence="1 2" key="1">
    <citation type="submission" date="2020-03" db="EMBL/GenBank/DDBJ databases">
        <title>Draft Genome Sequence of Cudoniella acicularis.</title>
        <authorList>
            <person name="Buettner E."/>
            <person name="Kellner H."/>
        </authorList>
    </citation>
    <scope>NUCLEOTIDE SEQUENCE [LARGE SCALE GENOMIC DNA]</scope>
    <source>
        <strain evidence="1 2">DSM 108380</strain>
    </source>
</reference>
<keyword evidence="2" id="KW-1185">Reference proteome</keyword>